<feature type="domain" description="DNA methylase N-4/N-6" evidence="7">
    <location>
        <begin position="69"/>
        <end position="370"/>
    </location>
</feature>
<evidence type="ECO:0000256" key="4">
    <source>
        <dbReference type="ARBA" id="ARBA00022679"/>
    </source>
</evidence>
<comment type="similarity">
    <text evidence="1">Belongs to the N(4)/N(6)-methyltransferase family.</text>
</comment>
<evidence type="ECO:0000313" key="9">
    <source>
        <dbReference type="Proteomes" id="UP001597112"/>
    </source>
</evidence>
<dbReference type="Proteomes" id="UP001597112">
    <property type="component" value="Unassembled WGS sequence"/>
</dbReference>
<gene>
    <name evidence="8" type="ORF">ACFQ21_12730</name>
</gene>
<accession>A0ABW3K3L8</accession>
<dbReference type="InterPro" id="IPR029063">
    <property type="entry name" value="SAM-dependent_MTases_sf"/>
</dbReference>
<dbReference type="PRINTS" id="PR00506">
    <property type="entry name" value="D21N6MTFRASE"/>
</dbReference>
<keyword evidence="5" id="KW-0949">S-adenosyl-L-methionine</keyword>
<comment type="caution">
    <text evidence="8">The sequence shown here is derived from an EMBL/GenBank/DDBJ whole genome shotgun (WGS) entry which is preliminary data.</text>
</comment>
<evidence type="ECO:0000259" key="7">
    <source>
        <dbReference type="Pfam" id="PF01555"/>
    </source>
</evidence>
<evidence type="ECO:0000256" key="6">
    <source>
        <dbReference type="ARBA" id="ARBA00047942"/>
    </source>
</evidence>
<dbReference type="GO" id="GO:0032259">
    <property type="term" value="P:methylation"/>
    <property type="evidence" value="ECO:0007669"/>
    <property type="project" value="UniProtKB-KW"/>
</dbReference>
<dbReference type="RefSeq" id="WP_377579575.1">
    <property type="nucleotide sequence ID" value="NZ_JBHTKA010000003.1"/>
</dbReference>
<evidence type="ECO:0000313" key="8">
    <source>
        <dbReference type="EMBL" id="MFD1000179.1"/>
    </source>
</evidence>
<dbReference type="EC" id="2.1.1.72" evidence="2"/>
<evidence type="ECO:0000256" key="3">
    <source>
        <dbReference type="ARBA" id="ARBA00022603"/>
    </source>
</evidence>
<dbReference type="PROSITE" id="PS00092">
    <property type="entry name" value="N6_MTASE"/>
    <property type="match status" value="1"/>
</dbReference>
<dbReference type="InterPro" id="IPR002052">
    <property type="entry name" value="DNA_methylase_N6_adenine_CS"/>
</dbReference>
<organism evidence="8 9">
    <name type="scientific">Ohtaekwangia kribbensis</name>
    <dbReference type="NCBI Taxonomy" id="688913"/>
    <lineage>
        <taxon>Bacteria</taxon>
        <taxon>Pseudomonadati</taxon>
        <taxon>Bacteroidota</taxon>
        <taxon>Cytophagia</taxon>
        <taxon>Cytophagales</taxon>
        <taxon>Fulvivirgaceae</taxon>
        <taxon>Ohtaekwangia</taxon>
    </lineage>
</organism>
<reference evidence="9" key="1">
    <citation type="journal article" date="2019" name="Int. J. Syst. Evol. Microbiol.">
        <title>The Global Catalogue of Microorganisms (GCM) 10K type strain sequencing project: providing services to taxonomists for standard genome sequencing and annotation.</title>
        <authorList>
            <consortium name="The Broad Institute Genomics Platform"/>
            <consortium name="The Broad Institute Genome Sequencing Center for Infectious Disease"/>
            <person name="Wu L."/>
            <person name="Ma J."/>
        </authorList>
    </citation>
    <scope>NUCLEOTIDE SEQUENCE [LARGE SCALE GENOMIC DNA]</scope>
    <source>
        <strain evidence="9">CCUG 58938</strain>
    </source>
</reference>
<protein>
    <recommendedName>
        <fullName evidence="2">site-specific DNA-methyltransferase (adenine-specific)</fullName>
        <ecNumber evidence="2">2.1.1.72</ecNumber>
    </recommendedName>
</protein>
<comment type="catalytic activity">
    <reaction evidence="6">
        <text>a 2'-deoxyadenosine in DNA + S-adenosyl-L-methionine = an N(6)-methyl-2'-deoxyadenosine in DNA + S-adenosyl-L-homocysteine + H(+)</text>
        <dbReference type="Rhea" id="RHEA:15197"/>
        <dbReference type="Rhea" id="RHEA-COMP:12418"/>
        <dbReference type="Rhea" id="RHEA-COMP:12419"/>
        <dbReference type="ChEBI" id="CHEBI:15378"/>
        <dbReference type="ChEBI" id="CHEBI:57856"/>
        <dbReference type="ChEBI" id="CHEBI:59789"/>
        <dbReference type="ChEBI" id="CHEBI:90615"/>
        <dbReference type="ChEBI" id="CHEBI:90616"/>
        <dbReference type="EC" id="2.1.1.72"/>
    </reaction>
</comment>
<dbReference type="PIRSF" id="PIRSF015855">
    <property type="entry name" value="TypeIII_Mtase_mKpnI"/>
    <property type="match status" value="1"/>
</dbReference>
<evidence type="ECO:0000256" key="2">
    <source>
        <dbReference type="ARBA" id="ARBA00011900"/>
    </source>
</evidence>
<evidence type="ECO:0000256" key="5">
    <source>
        <dbReference type="ARBA" id="ARBA00022691"/>
    </source>
</evidence>
<keyword evidence="4 8" id="KW-0808">Transferase</keyword>
<dbReference type="EMBL" id="JBHTKA010000003">
    <property type="protein sequence ID" value="MFD1000179.1"/>
    <property type="molecule type" value="Genomic_DNA"/>
</dbReference>
<keyword evidence="3 8" id="KW-0489">Methyltransferase</keyword>
<evidence type="ECO:0000256" key="1">
    <source>
        <dbReference type="ARBA" id="ARBA00006594"/>
    </source>
</evidence>
<dbReference type="GO" id="GO:0008168">
    <property type="term" value="F:methyltransferase activity"/>
    <property type="evidence" value="ECO:0007669"/>
    <property type="project" value="UniProtKB-KW"/>
</dbReference>
<sequence length="556" mass="63644">MSKRQKLELTWIGKEQRPKLEPRILIEDFTKSYHAKYRISPGDIFDNTLIFGDNLLALKALEHEFAGKVKCVFIDPPYNTGSAFQYYDDGIEHSIWLGLMRDRLEIIRNLLSEDGSLWITIDDNEAHYLKVMCDEIFGRSNFIGAAAWEKSDSPRMDAVFFSYRHDNVFAYAKNIKNVLFKKLTSNDVPAHYNRTDEQGRLYYTKPLRAMGGQGETREARPTLYYPIIAPDGTEVFPKKQDGTDGAWRWKKEKVEQEKDRIDWVNGRNGWTPYYRIYADNIQGRPPETIWFHDEVGTNRTSKAEIKALNLAEKAFDTPKPESLIKRILEIASNPNDLVLDSFAGSGTTGAVAHKMGRRWIMVELGEHCHTHIIPRLKKVIDGEDKGGITEITNWEGGGGFRYYSLAPSLLEKDKWGNWIISKEYNSAQLSQALCKLEGFTYAPSDTIYWQQGYSTEQDFIYVTTQNLTAEQLQVLNEDVGSERTLLVLCSAFKGNVDRFPSLTVKKIPRAVLTKCEWGHDDYSLNVQNLPMAEHDEDGVKSKNLMQPSLFDGIKKS</sequence>
<dbReference type="InterPro" id="IPR002295">
    <property type="entry name" value="N4/N6-MTase_EcoPI_Mod-like"/>
</dbReference>
<dbReference type="InterPro" id="IPR002941">
    <property type="entry name" value="DNA_methylase_N4/N6"/>
</dbReference>
<dbReference type="Gene3D" id="3.40.50.150">
    <property type="entry name" value="Vaccinia Virus protein VP39"/>
    <property type="match status" value="1"/>
</dbReference>
<dbReference type="SUPFAM" id="SSF53335">
    <property type="entry name" value="S-adenosyl-L-methionine-dependent methyltransferases"/>
    <property type="match status" value="1"/>
</dbReference>
<keyword evidence="9" id="KW-1185">Reference proteome</keyword>
<proteinExistence type="inferred from homology"/>
<dbReference type="Pfam" id="PF01555">
    <property type="entry name" value="N6_N4_Mtase"/>
    <property type="match status" value="1"/>
</dbReference>
<name>A0ABW3K3L8_9BACT</name>